<protein>
    <submittedName>
        <fullName evidence="3">Methyltransferase</fullName>
    </submittedName>
</protein>
<sequence length="625" mass="68635">MTTKNTNYTQGYSKATVASHAARSVDTDAIFLISHIRPTDTILDVGCGPGTITVGFGTLTPQGSVIGVDISDDVLSQARETADGADNVTFQKADLLAGLPFPDDTFDVVYNSQLFPHLATLDMRIRALSEMRRVLKPGGILASRDAAELHFYPRAYDLDRLWAGNMVKGLRNGESDACFPGGDMPALFQQAGFDAANGKVKIGAGTTVHSGTETRRWFVAASLGKLQPGDTFRDSWRRAGITDEVIEQTQQALVKWAEDDNAWYVALQAEILGWKWSTTRHITLSEFPRLSILKGSYDRMHNAMIVGQYQAILLPVVQVGQLRIDCTPLQLVDPLPHLLQVLENLALGQVDAPDKGRINHHGLPPGDRGFPSHWVDFDFGWVDGGQLIVWQLQAVGEETQSIGARGAERNGQLGTRTIIIPTCLPPTSGHADVLLELAKVFNESAIGAHTAGEKAVSDRRKILSAYKAGRIPQAPQVGIIGLGKFQDYEGIPELEVIDLEHTLFHESPLSQEGLQDGYTRPYRWHMDTFLREIAQRSHCSPLGPNPKIPDQKIRFPNNTEKDIGAGATAFFSGARAFELLTPEEQEFRQLNTQLQLWTVAPTKSWKGTASKSAVMPVRNLVWSSC</sequence>
<dbReference type="SUPFAM" id="SSF53335">
    <property type="entry name" value="S-adenosyl-L-methionine-dependent methyltransferases"/>
    <property type="match status" value="1"/>
</dbReference>
<dbReference type="InterPro" id="IPR029063">
    <property type="entry name" value="SAM-dependent_MTases_sf"/>
</dbReference>
<keyword evidence="4" id="KW-1185">Reference proteome</keyword>
<feature type="domain" description="Methyltransferase" evidence="2">
    <location>
        <begin position="42"/>
        <end position="139"/>
    </location>
</feature>
<evidence type="ECO:0000313" key="3">
    <source>
        <dbReference type="EMBL" id="KAK9771556.1"/>
    </source>
</evidence>
<evidence type="ECO:0000256" key="1">
    <source>
        <dbReference type="ARBA" id="ARBA00038158"/>
    </source>
</evidence>
<comment type="caution">
    <text evidence="3">The sequence shown here is derived from an EMBL/GenBank/DDBJ whole genome shotgun (WGS) entry which is preliminary data.</text>
</comment>
<keyword evidence="3" id="KW-0808">Transferase</keyword>
<comment type="similarity">
    <text evidence="1">Belongs to the methyltransferase superfamily. LaeA methyltransferase family.</text>
</comment>
<dbReference type="PANTHER" id="PTHR43591">
    <property type="entry name" value="METHYLTRANSFERASE"/>
    <property type="match status" value="1"/>
</dbReference>
<dbReference type="EMBL" id="JARVKM010000073">
    <property type="protein sequence ID" value="KAK9771556.1"/>
    <property type="molecule type" value="Genomic_DNA"/>
</dbReference>
<dbReference type="GO" id="GO:0008168">
    <property type="term" value="F:methyltransferase activity"/>
    <property type="evidence" value="ECO:0007669"/>
    <property type="project" value="UniProtKB-KW"/>
</dbReference>
<reference evidence="3 4" key="1">
    <citation type="submission" date="2024-02" db="EMBL/GenBank/DDBJ databases">
        <title>First draft genome assembly of two strains of Seiridium cardinale.</title>
        <authorList>
            <person name="Emiliani G."/>
            <person name="Scali E."/>
        </authorList>
    </citation>
    <scope>NUCLEOTIDE SEQUENCE [LARGE SCALE GENOMIC DNA]</scope>
    <source>
        <strain evidence="3 4">BM-138-000479</strain>
    </source>
</reference>
<dbReference type="Gene3D" id="3.40.50.150">
    <property type="entry name" value="Vaccinia Virus protein VP39"/>
    <property type="match status" value="1"/>
</dbReference>
<evidence type="ECO:0000259" key="2">
    <source>
        <dbReference type="Pfam" id="PF13649"/>
    </source>
</evidence>
<organism evidence="3 4">
    <name type="scientific">Seiridium cardinale</name>
    <dbReference type="NCBI Taxonomy" id="138064"/>
    <lineage>
        <taxon>Eukaryota</taxon>
        <taxon>Fungi</taxon>
        <taxon>Dikarya</taxon>
        <taxon>Ascomycota</taxon>
        <taxon>Pezizomycotina</taxon>
        <taxon>Sordariomycetes</taxon>
        <taxon>Xylariomycetidae</taxon>
        <taxon>Amphisphaeriales</taxon>
        <taxon>Sporocadaceae</taxon>
        <taxon>Seiridium</taxon>
    </lineage>
</organism>
<proteinExistence type="inferred from homology"/>
<evidence type="ECO:0000313" key="4">
    <source>
        <dbReference type="Proteomes" id="UP001465668"/>
    </source>
</evidence>
<dbReference type="PANTHER" id="PTHR43591:SF24">
    <property type="entry name" value="2-METHOXY-6-POLYPRENYL-1,4-BENZOQUINOL METHYLASE, MITOCHONDRIAL"/>
    <property type="match status" value="1"/>
</dbReference>
<gene>
    <name evidence="3" type="ORF">SCAR479_11760</name>
</gene>
<keyword evidence="3" id="KW-0489">Methyltransferase</keyword>
<accession>A0ABR2XCN8</accession>
<dbReference type="CDD" id="cd02440">
    <property type="entry name" value="AdoMet_MTases"/>
    <property type="match status" value="1"/>
</dbReference>
<dbReference type="GO" id="GO:0032259">
    <property type="term" value="P:methylation"/>
    <property type="evidence" value="ECO:0007669"/>
    <property type="project" value="UniProtKB-KW"/>
</dbReference>
<dbReference type="Pfam" id="PF13649">
    <property type="entry name" value="Methyltransf_25"/>
    <property type="match status" value="1"/>
</dbReference>
<name>A0ABR2XCN8_9PEZI</name>
<dbReference type="InterPro" id="IPR041698">
    <property type="entry name" value="Methyltransf_25"/>
</dbReference>
<dbReference type="Proteomes" id="UP001465668">
    <property type="component" value="Unassembled WGS sequence"/>
</dbReference>